<proteinExistence type="predicted"/>
<comment type="caution">
    <text evidence="2">The sequence shown here is derived from an EMBL/GenBank/DDBJ whole genome shotgun (WGS) entry which is preliminary data.</text>
</comment>
<feature type="compositionally biased region" description="Acidic residues" evidence="1">
    <location>
        <begin position="134"/>
        <end position="144"/>
    </location>
</feature>
<evidence type="ECO:0000313" key="2">
    <source>
        <dbReference type="EMBL" id="KAJ0208236.1"/>
    </source>
</evidence>
<reference evidence="2 3" key="1">
    <citation type="journal article" date="2017" name="Nat. Commun.">
        <title>Genome assembly with in vitro proximity ligation data and whole-genome triplication in lettuce.</title>
        <authorList>
            <person name="Reyes-Chin-Wo S."/>
            <person name="Wang Z."/>
            <person name="Yang X."/>
            <person name="Kozik A."/>
            <person name="Arikit S."/>
            <person name="Song C."/>
            <person name="Xia L."/>
            <person name="Froenicke L."/>
            <person name="Lavelle D.O."/>
            <person name="Truco M.J."/>
            <person name="Xia R."/>
            <person name="Zhu S."/>
            <person name="Xu C."/>
            <person name="Xu H."/>
            <person name="Xu X."/>
            <person name="Cox K."/>
            <person name="Korf I."/>
            <person name="Meyers B.C."/>
            <person name="Michelmore R.W."/>
        </authorList>
    </citation>
    <scope>NUCLEOTIDE SEQUENCE [LARGE SCALE GENOMIC DNA]</scope>
    <source>
        <strain evidence="3">cv. Salinas</strain>
        <tissue evidence="2">Seedlings</tissue>
    </source>
</reference>
<feature type="compositionally biased region" description="Low complexity" evidence="1">
    <location>
        <begin position="149"/>
        <end position="177"/>
    </location>
</feature>
<accession>A0A9R1XCZ6</accession>
<protein>
    <submittedName>
        <fullName evidence="2">Uncharacterized protein</fullName>
    </submittedName>
</protein>
<feature type="compositionally biased region" description="Polar residues" evidence="1">
    <location>
        <begin position="124"/>
        <end position="133"/>
    </location>
</feature>
<gene>
    <name evidence="2" type="ORF">LSAT_V11C500270550</name>
</gene>
<evidence type="ECO:0000313" key="3">
    <source>
        <dbReference type="Proteomes" id="UP000235145"/>
    </source>
</evidence>
<name>A0A9R1XCZ6_LACSA</name>
<dbReference type="AlphaFoldDB" id="A0A9R1XCZ6"/>
<organism evidence="2 3">
    <name type="scientific">Lactuca sativa</name>
    <name type="common">Garden lettuce</name>
    <dbReference type="NCBI Taxonomy" id="4236"/>
    <lineage>
        <taxon>Eukaryota</taxon>
        <taxon>Viridiplantae</taxon>
        <taxon>Streptophyta</taxon>
        <taxon>Embryophyta</taxon>
        <taxon>Tracheophyta</taxon>
        <taxon>Spermatophyta</taxon>
        <taxon>Magnoliopsida</taxon>
        <taxon>eudicotyledons</taxon>
        <taxon>Gunneridae</taxon>
        <taxon>Pentapetalae</taxon>
        <taxon>asterids</taxon>
        <taxon>campanulids</taxon>
        <taxon>Asterales</taxon>
        <taxon>Asteraceae</taxon>
        <taxon>Cichorioideae</taxon>
        <taxon>Cichorieae</taxon>
        <taxon>Lactucinae</taxon>
        <taxon>Lactuca</taxon>
    </lineage>
</organism>
<feature type="compositionally biased region" description="Low complexity" evidence="1">
    <location>
        <begin position="99"/>
        <end position="118"/>
    </location>
</feature>
<keyword evidence="3" id="KW-1185">Reference proteome</keyword>
<dbReference type="Proteomes" id="UP000235145">
    <property type="component" value="Unassembled WGS sequence"/>
</dbReference>
<dbReference type="EMBL" id="NBSK02000005">
    <property type="protein sequence ID" value="KAJ0208236.1"/>
    <property type="molecule type" value="Genomic_DNA"/>
</dbReference>
<feature type="region of interest" description="Disordered" evidence="1">
    <location>
        <begin position="90"/>
        <end position="177"/>
    </location>
</feature>
<evidence type="ECO:0000256" key="1">
    <source>
        <dbReference type="SAM" id="MobiDB-lite"/>
    </source>
</evidence>
<sequence>MHTIHSGRSSPLEFDPKIERTDRSNRVARRNINTMSVDNVVVEDVVEGHEDEVNNPPPLIPPPAPQFPNNINGNNGDINNFGAPIIQPVQPHPNRNHRGQNGNVGNHNGGNVRNHNQNPRNAGPQFSNGGNASNEDDWNFDDGSDNGIGWNQNHNGGNRRNQGIQGGNENYNNWNNQNFHNCGNNDYNDGFGNQGFGNQYRRNPNGGFNNANGGYYNEGNQFPHLYFPQPNRQSVASHFHLGEYDDASPILFMEGNEHHVEFYPASTTTKIRKAVQYFAQKPNEEFHDAFERLKELLRSCPHHEFPRWQLVCFFYDGVDTANQTIINASSGGTIMMQDSEDA</sequence>